<evidence type="ECO:0000313" key="1">
    <source>
        <dbReference type="EMBL" id="DAF46401.1"/>
    </source>
</evidence>
<organism evidence="1">
    <name type="scientific">Podoviridae sp. ctsUe5</name>
    <dbReference type="NCBI Taxonomy" id="2827750"/>
    <lineage>
        <taxon>Viruses</taxon>
        <taxon>Duplodnaviria</taxon>
        <taxon>Heunggongvirae</taxon>
        <taxon>Uroviricota</taxon>
        <taxon>Caudoviricetes</taxon>
    </lineage>
</organism>
<sequence>MAIPFTASQAKTNLYNENRDYYNRKTWENLLSQQEQSAIAAENQLVKDYTQASTAAYTSYLQNRANIESSALFGESKQKMLSENQLNLEEAYNTYRQNLAQNEQAVQKSYQEGVGAVNEALEKQAEYTAQYESSHYGYLQDLVKQNPWLLNNADFSRYVTRDILRNEETGEYLMDDAGQYQYDEPRLKSMQELYYGADGLLTPILDENGNKTGQYELTPEGADFYDMVENLVASGSIEGITGAKSWQQYLEETNPELAEWARSYNPYDYTKAGTNEGTFKTLTGRSSTDFDWSPLERINKNAATQLKTAFSNIENALNKDTANIEDWSNTIGDLSKVISQDQLQDILTESGINASEEIAALSDALSGYEDESTIDKKASKLMQQYQEEARQEKTRNYKPANLSDAELAQIKERAYKEAREHNANIKSQFKTKFANLISRINSSISEREKESEKDFYKSSKLY</sequence>
<proteinExistence type="predicted"/>
<reference evidence="1" key="1">
    <citation type="journal article" date="2021" name="Proc. Natl. Acad. Sci. U.S.A.">
        <title>A Catalog of Tens of Thousands of Viruses from Human Metagenomes Reveals Hidden Associations with Chronic Diseases.</title>
        <authorList>
            <person name="Tisza M.J."/>
            <person name="Buck C.B."/>
        </authorList>
    </citation>
    <scope>NUCLEOTIDE SEQUENCE</scope>
    <source>
        <strain evidence="1">CtsUe5</strain>
    </source>
</reference>
<protein>
    <submittedName>
        <fullName evidence="1">Uncharacterized protein</fullName>
    </submittedName>
</protein>
<accession>A0A8S5S629</accession>
<dbReference type="EMBL" id="BK032536">
    <property type="protein sequence ID" value="DAF46401.1"/>
    <property type="molecule type" value="Genomic_DNA"/>
</dbReference>
<name>A0A8S5S629_9CAUD</name>